<dbReference type="Pfam" id="PF00440">
    <property type="entry name" value="TetR_N"/>
    <property type="match status" value="1"/>
</dbReference>
<evidence type="ECO:0000313" key="6">
    <source>
        <dbReference type="EMBL" id="USR91958.1"/>
    </source>
</evidence>
<dbReference type="InterPro" id="IPR001647">
    <property type="entry name" value="HTH_TetR"/>
</dbReference>
<keyword evidence="1" id="KW-0805">Transcription regulation</keyword>
<dbReference type="PANTHER" id="PTHR47506:SF1">
    <property type="entry name" value="HTH-TYPE TRANSCRIPTIONAL REGULATOR YJDC"/>
    <property type="match status" value="1"/>
</dbReference>
<accession>A0ABY5ASY3</accession>
<keyword evidence="2 4" id="KW-0238">DNA-binding</keyword>
<feature type="domain" description="HTH tetR-type" evidence="5">
    <location>
        <begin position="6"/>
        <end position="66"/>
    </location>
</feature>
<proteinExistence type="predicted"/>
<dbReference type="PANTHER" id="PTHR47506">
    <property type="entry name" value="TRANSCRIPTIONAL REGULATORY PROTEIN"/>
    <property type="match status" value="1"/>
</dbReference>
<dbReference type="Proteomes" id="UP001056708">
    <property type="component" value="Chromosome"/>
</dbReference>
<evidence type="ECO:0000313" key="7">
    <source>
        <dbReference type="Proteomes" id="UP001056708"/>
    </source>
</evidence>
<organism evidence="6 7">
    <name type="scientific">Phormidium yuhuli AB48</name>
    <dbReference type="NCBI Taxonomy" id="2940671"/>
    <lineage>
        <taxon>Bacteria</taxon>
        <taxon>Bacillati</taxon>
        <taxon>Cyanobacteriota</taxon>
        <taxon>Cyanophyceae</taxon>
        <taxon>Oscillatoriophycideae</taxon>
        <taxon>Oscillatoriales</taxon>
        <taxon>Oscillatoriaceae</taxon>
        <taxon>Phormidium</taxon>
        <taxon>Phormidium yuhuli</taxon>
    </lineage>
</organism>
<protein>
    <submittedName>
        <fullName evidence="6">TetR/AcrR family transcriptional regulator</fullName>
    </submittedName>
</protein>
<evidence type="ECO:0000256" key="3">
    <source>
        <dbReference type="ARBA" id="ARBA00023163"/>
    </source>
</evidence>
<evidence type="ECO:0000256" key="4">
    <source>
        <dbReference type="PROSITE-ProRule" id="PRU00335"/>
    </source>
</evidence>
<feature type="DNA-binding region" description="H-T-H motif" evidence="4">
    <location>
        <begin position="29"/>
        <end position="48"/>
    </location>
</feature>
<sequence length="194" mass="21852">MARPKEFKREDVLDKAVLTFWQQGYYGTSIRHLIASMGIHRGSLYDTFGDKHSLFEESLARYDHTVVGTNLAPLEEADASLATLASFFESVVDWSLQDGDRKGCFFVNTAAELAPHDAAIAQQLRGYFYRIESTFATVLERSRQRQELTHSGDISLLAKYLLSNLQGLRLTAKLNPDRQTLQGLVDITFSTLTQ</sequence>
<dbReference type="InterPro" id="IPR009057">
    <property type="entry name" value="Homeodomain-like_sf"/>
</dbReference>
<dbReference type="EMBL" id="CP098611">
    <property type="protein sequence ID" value="USR91958.1"/>
    <property type="molecule type" value="Genomic_DNA"/>
</dbReference>
<dbReference type="SUPFAM" id="SSF46689">
    <property type="entry name" value="Homeodomain-like"/>
    <property type="match status" value="1"/>
</dbReference>
<evidence type="ECO:0000259" key="5">
    <source>
        <dbReference type="PROSITE" id="PS50977"/>
    </source>
</evidence>
<reference evidence="6" key="1">
    <citation type="submission" date="2022-06" db="EMBL/GenBank/DDBJ databases">
        <title>Genome sequence of Phormidium yuhuli AB48 isolated from an industrial photobioreactor environment.</title>
        <authorList>
            <person name="Qiu Y."/>
            <person name="Noonan A.J.C."/>
            <person name="Dofher K."/>
            <person name="Koch M."/>
            <person name="Kieft B."/>
            <person name="Lin X."/>
            <person name="Ziels R.M."/>
            <person name="Hallam S.J."/>
        </authorList>
    </citation>
    <scope>NUCLEOTIDE SEQUENCE</scope>
    <source>
        <strain evidence="6">AB48</strain>
    </source>
</reference>
<keyword evidence="3" id="KW-0804">Transcription</keyword>
<dbReference type="Pfam" id="PF16925">
    <property type="entry name" value="TetR_C_13"/>
    <property type="match status" value="1"/>
</dbReference>
<dbReference type="InterPro" id="IPR011075">
    <property type="entry name" value="TetR_C"/>
</dbReference>
<evidence type="ECO:0000256" key="1">
    <source>
        <dbReference type="ARBA" id="ARBA00023015"/>
    </source>
</evidence>
<dbReference type="Gene3D" id="1.10.357.10">
    <property type="entry name" value="Tetracycline Repressor, domain 2"/>
    <property type="match status" value="1"/>
</dbReference>
<dbReference type="RefSeq" id="WP_252664033.1">
    <property type="nucleotide sequence ID" value="NZ_CP098611.1"/>
</dbReference>
<keyword evidence="7" id="KW-1185">Reference proteome</keyword>
<gene>
    <name evidence="6" type="ORF">NEA10_04330</name>
</gene>
<evidence type="ECO:0000256" key="2">
    <source>
        <dbReference type="ARBA" id="ARBA00023125"/>
    </source>
</evidence>
<dbReference type="InterPro" id="IPR036271">
    <property type="entry name" value="Tet_transcr_reg_TetR-rel_C_sf"/>
</dbReference>
<dbReference type="PROSITE" id="PS50977">
    <property type="entry name" value="HTH_TETR_2"/>
    <property type="match status" value="1"/>
</dbReference>
<name>A0ABY5ASY3_9CYAN</name>
<dbReference type="Gene3D" id="1.10.10.60">
    <property type="entry name" value="Homeodomain-like"/>
    <property type="match status" value="1"/>
</dbReference>
<dbReference type="SUPFAM" id="SSF48498">
    <property type="entry name" value="Tetracyclin repressor-like, C-terminal domain"/>
    <property type="match status" value="1"/>
</dbReference>